<feature type="transmembrane region" description="Helical" evidence="8">
    <location>
        <begin position="241"/>
        <end position="266"/>
    </location>
</feature>
<proteinExistence type="inferred from homology"/>
<feature type="transmembrane region" description="Helical" evidence="8">
    <location>
        <begin position="176"/>
        <end position="196"/>
    </location>
</feature>
<gene>
    <name evidence="9" type="ORF">LVISKB_1821</name>
</gene>
<feature type="transmembrane region" description="Helical" evidence="8">
    <location>
        <begin position="150"/>
        <end position="169"/>
    </location>
</feature>
<protein>
    <submittedName>
        <fullName evidence="9">Xanthine permease</fullName>
    </submittedName>
</protein>
<dbReference type="AlphaFoldDB" id="M5B1A1"/>
<feature type="transmembrane region" description="Helical" evidence="8">
    <location>
        <begin position="121"/>
        <end position="138"/>
    </location>
</feature>
<dbReference type="NCBIfam" id="TIGR03173">
    <property type="entry name" value="pbuX"/>
    <property type="match status" value="1"/>
</dbReference>
<comment type="similarity">
    <text evidence="2">Belongs to the nucleobase:cation symporter-2 (NCS2) (TC 2.A.40) family.</text>
</comment>
<evidence type="ECO:0000256" key="4">
    <source>
        <dbReference type="ARBA" id="ARBA00022475"/>
    </source>
</evidence>
<keyword evidence="4" id="KW-1003">Cell membrane</keyword>
<dbReference type="InterPro" id="IPR006042">
    <property type="entry name" value="Xan_ur_permease"/>
</dbReference>
<evidence type="ECO:0000256" key="3">
    <source>
        <dbReference type="ARBA" id="ARBA00022448"/>
    </source>
</evidence>
<keyword evidence="7 8" id="KW-0472">Membrane</keyword>
<evidence type="ECO:0000256" key="1">
    <source>
        <dbReference type="ARBA" id="ARBA00004651"/>
    </source>
</evidence>
<feature type="transmembrane region" description="Helical" evidence="8">
    <location>
        <begin position="72"/>
        <end position="91"/>
    </location>
</feature>
<sequence length="498" mass="53428">MPMKSVHRSRFSVALFLQGSFFVFKKPIRRRMDNREKEELFLQSTKSATSSSSENGQSLSTWKAAILGFQHLLAMYSGDVLVPLLIGGALHFNAMQMAYLISADIFMCGIATLLQLKRTPLTGIGLPVVLGCAVQAVTPLEAIGSNYGVGAMYGAIISAGIFVFLSAGWFSRIKNFFPPVVTGSLITIIGFTLIPVGFQDLGGGSATAKNFGDPKFLLIGFLTMAIILGLNAFAKGFMKSLAILAGILIGTLIAGGMGMVSLAPVAQASWFHLPQFFYFGTPKFEWSSILTMILVSLTTMVESTGVFFALADITGKKLEENDLKRGYRAEGIAVILGGLFNTFPYSTFSENVGVVQLSGVKTRKPLYFSAAFLILLGMLPKIGALATVIPNPVLGGAMIVMFGMVGVQGIRMLQQVDFKDNNNLLVSAISIGLGLGVTVYPQIFQAFPQSLQIILNNGVVVGSFSAVILNIIFNMRPHRAISPAQAQVNSNAQSQNRN</sequence>
<dbReference type="PANTHER" id="PTHR42810">
    <property type="entry name" value="PURINE PERMEASE C1399.01C-RELATED"/>
    <property type="match status" value="1"/>
</dbReference>
<accession>M5B1A1</accession>
<dbReference type="PATRIC" id="fig|1001583.3.peg.1810"/>
<evidence type="ECO:0000256" key="6">
    <source>
        <dbReference type="ARBA" id="ARBA00022989"/>
    </source>
</evidence>
<feature type="transmembrane region" description="Helical" evidence="8">
    <location>
        <begin position="453"/>
        <end position="473"/>
    </location>
</feature>
<feature type="transmembrane region" description="Helical" evidence="8">
    <location>
        <begin position="366"/>
        <end position="387"/>
    </location>
</feature>
<dbReference type="GO" id="GO:0005886">
    <property type="term" value="C:plasma membrane"/>
    <property type="evidence" value="ECO:0007669"/>
    <property type="project" value="UniProtKB-SubCell"/>
</dbReference>
<dbReference type="GO" id="GO:0042907">
    <property type="term" value="F:xanthine transmembrane transporter activity"/>
    <property type="evidence" value="ECO:0007669"/>
    <property type="project" value="TreeGrafter"/>
</dbReference>
<name>M5B1A1_LEVBR</name>
<evidence type="ECO:0000313" key="10">
    <source>
        <dbReference type="Proteomes" id="UP000012042"/>
    </source>
</evidence>
<dbReference type="InterPro" id="IPR017588">
    <property type="entry name" value="UacT-like"/>
</dbReference>
<comment type="subcellular location">
    <subcellularLocation>
        <location evidence="1">Cell membrane</location>
        <topology evidence="1">Multi-pass membrane protein</topology>
    </subcellularLocation>
</comment>
<feature type="transmembrane region" description="Helical" evidence="8">
    <location>
        <begin position="286"/>
        <end position="311"/>
    </location>
</feature>
<reference evidence="9 10" key="1">
    <citation type="journal article" date="2013" name="PLoS ONE">
        <title>Genomic Analysis by Deep Sequencing of the Probiotic Lactobacillus brevis KB290 Harboring Nine Plasmids Reveals Genomic Stability.</title>
        <authorList>
            <person name="Fukao M."/>
            <person name="Oshima K."/>
            <person name="Morita H."/>
            <person name="Toh H."/>
            <person name="Suda W."/>
            <person name="Kim S.W."/>
            <person name="Suzuki S."/>
            <person name="Yakabe T."/>
            <person name="Hattori M."/>
            <person name="Yajima N."/>
        </authorList>
    </citation>
    <scope>NUCLEOTIDE SEQUENCE [LARGE SCALE GENOMIC DNA]</scope>
    <source>
        <strain evidence="9 10">KB290</strain>
    </source>
</reference>
<keyword evidence="6 8" id="KW-1133">Transmembrane helix</keyword>
<dbReference type="NCBIfam" id="NF037981">
    <property type="entry name" value="NCS2_1"/>
    <property type="match status" value="1"/>
</dbReference>
<dbReference type="KEGG" id="lbk:LVISKB_1821"/>
<evidence type="ECO:0000256" key="2">
    <source>
        <dbReference type="ARBA" id="ARBA00008821"/>
    </source>
</evidence>
<feature type="transmembrane region" description="Helical" evidence="8">
    <location>
        <begin position="393"/>
        <end position="413"/>
    </location>
</feature>
<keyword evidence="5 8" id="KW-0812">Transmembrane</keyword>
<evidence type="ECO:0000256" key="7">
    <source>
        <dbReference type="ARBA" id="ARBA00023136"/>
    </source>
</evidence>
<dbReference type="HOGENOM" id="CLU_017959_8_2_9"/>
<feature type="transmembrane region" description="Helical" evidence="8">
    <location>
        <begin position="425"/>
        <end position="447"/>
    </location>
</feature>
<organism evidence="9 10">
    <name type="scientific">Levilactobacillus brevis KB290</name>
    <dbReference type="NCBI Taxonomy" id="1001583"/>
    <lineage>
        <taxon>Bacteria</taxon>
        <taxon>Bacillati</taxon>
        <taxon>Bacillota</taxon>
        <taxon>Bacilli</taxon>
        <taxon>Lactobacillales</taxon>
        <taxon>Lactobacillaceae</taxon>
        <taxon>Levilactobacillus</taxon>
    </lineage>
</organism>
<dbReference type="PANTHER" id="PTHR42810:SF4">
    <property type="entry name" value="URIC ACID TRANSPORTER UACT"/>
    <property type="match status" value="1"/>
</dbReference>
<dbReference type="Proteomes" id="UP000012042">
    <property type="component" value="Chromosome"/>
</dbReference>
<keyword evidence="3" id="KW-0813">Transport</keyword>
<dbReference type="NCBIfam" id="TIGR00801">
    <property type="entry name" value="ncs2"/>
    <property type="match status" value="1"/>
</dbReference>
<evidence type="ECO:0000256" key="5">
    <source>
        <dbReference type="ARBA" id="ARBA00022692"/>
    </source>
</evidence>
<dbReference type="InterPro" id="IPR006043">
    <property type="entry name" value="NCS2"/>
</dbReference>
<evidence type="ECO:0000256" key="8">
    <source>
        <dbReference type="SAM" id="Phobius"/>
    </source>
</evidence>
<feature type="transmembrane region" description="Helical" evidence="8">
    <location>
        <begin position="216"/>
        <end position="234"/>
    </location>
</feature>
<dbReference type="Pfam" id="PF00860">
    <property type="entry name" value="Xan_ur_permease"/>
    <property type="match status" value="1"/>
</dbReference>
<feature type="transmembrane region" description="Helical" evidence="8">
    <location>
        <begin position="97"/>
        <end position="114"/>
    </location>
</feature>
<evidence type="ECO:0000313" key="9">
    <source>
        <dbReference type="EMBL" id="BAN07456.1"/>
    </source>
</evidence>
<dbReference type="PROSITE" id="PS01116">
    <property type="entry name" value="XANTH_URACIL_PERMASE"/>
    <property type="match status" value="1"/>
</dbReference>
<dbReference type="EMBL" id="AP012167">
    <property type="protein sequence ID" value="BAN07456.1"/>
    <property type="molecule type" value="Genomic_DNA"/>
</dbReference>